<feature type="transmembrane region" description="Helical" evidence="7">
    <location>
        <begin position="40"/>
        <end position="59"/>
    </location>
</feature>
<dbReference type="OrthoDB" id="3265694at2"/>
<keyword evidence="5 7" id="KW-1133">Transmembrane helix</keyword>
<feature type="region of interest" description="Disordered" evidence="8">
    <location>
        <begin position="1"/>
        <end position="34"/>
    </location>
</feature>
<sequence length="326" mass="36314">MTQTSHAGASDSTLTQGGHRVDARPESTKGRKPVKNKDGIWPWLFTLPLLTGVAVFYLWPIFQNFWISLHQVSPFGNNAKFVGLNNYTRIFEDDSFSGALVNTLTYTGILLLGIPISVFLAALISRPGLKYASFYRTLYFMPYVAMPAAISIVWRMIYNGDYGILNYFLRSIGVENPPYWLSTPGFALFAVAILGLWTSIGFNMIIISAGLKSIPKELYEAAELDGASHSRQFFSITVPLLTPSIFFLTVIQAIGGFQVFDTLFVLISSRSPALPHTRTIVYLFYEQAFVNNNRGAGAAIAIMILLFVAVVTAIQFWGQKKWVNYV</sequence>
<dbReference type="Proteomes" id="UP000010301">
    <property type="component" value="Unassembled WGS sequence"/>
</dbReference>
<dbReference type="Gene3D" id="1.10.3720.10">
    <property type="entry name" value="MetI-like"/>
    <property type="match status" value="1"/>
</dbReference>
<dbReference type="eggNOG" id="COG1175">
    <property type="taxonomic scope" value="Bacteria"/>
</dbReference>
<dbReference type="EMBL" id="ACFG01000006">
    <property type="protein sequence ID" value="EEH64261.1"/>
    <property type="molecule type" value="Genomic_DNA"/>
</dbReference>
<evidence type="ECO:0000256" key="6">
    <source>
        <dbReference type="ARBA" id="ARBA00023136"/>
    </source>
</evidence>
<evidence type="ECO:0000313" key="11">
    <source>
        <dbReference type="Proteomes" id="UP000010301"/>
    </source>
</evidence>
<dbReference type="AlphaFoldDB" id="C0VZG0"/>
<dbReference type="PANTHER" id="PTHR30193">
    <property type="entry name" value="ABC TRANSPORTER PERMEASE PROTEIN"/>
    <property type="match status" value="1"/>
</dbReference>
<comment type="similarity">
    <text evidence="7">Belongs to the binding-protein-dependent transport system permease family.</text>
</comment>
<dbReference type="Pfam" id="PF00528">
    <property type="entry name" value="BPD_transp_1"/>
    <property type="match status" value="1"/>
</dbReference>
<evidence type="ECO:0000256" key="5">
    <source>
        <dbReference type="ARBA" id="ARBA00022989"/>
    </source>
</evidence>
<keyword evidence="4 7" id="KW-0812">Transmembrane</keyword>
<feature type="domain" description="ABC transmembrane type-1" evidence="9">
    <location>
        <begin position="99"/>
        <end position="315"/>
    </location>
</feature>
<dbReference type="InterPro" id="IPR051393">
    <property type="entry name" value="ABC_transporter_permease"/>
</dbReference>
<comment type="subcellular location">
    <subcellularLocation>
        <location evidence="1 7">Cell membrane</location>
        <topology evidence="1 7">Multi-pass membrane protein</topology>
    </subcellularLocation>
</comment>
<keyword evidence="11" id="KW-1185">Reference proteome</keyword>
<feature type="transmembrane region" description="Helical" evidence="7">
    <location>
        <begin position="137"/>
        <end position="157"/>
    </location>
</feature>
<proteinExistence type="inferred from homology"/>
<keyword evidence="2 7" id="KW-0813">Transport</keyword>
<organism evidence="10 11">
    <name type="scientific">Gleimia coleocanis DSM 15436</name>
    <dbReference type="NCBI Taxonomy" id="525245"/>
    <lineage>
        <taxon>Bacteria</taxon>
        <taxon>Bacillati</taxon>
        <taxon>Actinomycetota</taxon>
        <taxon>Actinomycetes</taxon>
        <taxon>Actinomycetales</taxon>
        <taxon>Actinomycetaceae</taxon>
        <taxon>Gleimia</taxon>
    </lineage>
</organism>
<feature type="compositionally biased region" description="Polar residues" evidence="8">
    <location>
        <begin position="1"/>
        <end position="16"/>
    </location>
</feature>
<accession>C0VZG0</accession>
<evidence type="ECO:0000256" key="8">
    <source>
        <dbReference type="SAM" id="MobiDB-lite"/>
    </source>
</evidence>
<protein>
    <submittedName>
        <fullName evidence="10">ABC transporter, permease protein</fullName>
    </submittedName>
</protein>
<dbReference type="HOGENOM" id="CLU_016047_0_2_11"/>
<feature type="transmembrane region" description="Helical" evidence="7">
    <location>
        <begin position="232"/>
        <end position="254"/>
    </location>
</feature>
<evidence type="ECO:0000256" key="2">
    <source>
        <dbReference type="ARBA" id="ARBA00022448"/>
    </source>
</evidence>
<gene>
    <name evidence="10" type="ORF">HMPREF0044_0550</name>
</gene>
<feature type="transmembrane region" description="Helical" evidence="7">
    <location>
        <begin position="296"/>
        <end position="317"/>
    </location>
</feature>
<feature type="transmembrane region" description="Helical" evidence="7">
    <location>
        <begin position="104"/>
        <end position="125"/>
    </location>
</feature>
<dbReference type="RefSeq" id="WP_006547547.1">
    <property type="nucleotide sequence ID" value="NZ_DS999546.1"/>
</dbReference>
<dbReference type="CDD" id="cd06261">
    <property type="entry name" value="TM_PBP2"/>
    <property type="match status" value="1"/>
</dbReference>
<dbReference type="STRING" id="525245.HMPREF0044_0550"/>
<dbReference type="PROSITE" id="PS50928">
    <property type="entry name" value="ABC_TM1"/>
    <property type="match status" value="1"/>
</dbReference>
<evidence type="ECO:0000256" key="4">
    <source>
        <dbReference type="ARBA" id="ARBA00022692"/>
    </source>
</evidence>
<keyword evidence="3" id="KW-1003">Cell membrane</keyword>
<reference evidence="10 11" key="1">
    <citation type="submission" date="2009-01" db="EMBL/GenBank/DDBJ databases">
        <authorList>
            <person name="Qin X."/>
            <person name="Bachman B."/>
            <person name="Battles P."/>
            <person name="Bell A."/>
            <person name="Bess C."/>
            <person name="Bickham C."/>
            <person name="Chaboub L."/>
            <person name="Chen D."/>
            <person name="Coyle M."/>
            <person name="Deiros D.R."/>
            <person name="Dinh H."/>
            <person name="Forbes L."/>
            <person name="Fowler G."/>
            <person name="Francisco L."/>
            <person name="Fu Q."/>
            <person name="Gubbala S."/>
            <person name="Hale W."/>
            <person name="Han Y."/>
            <person name="Hemphill L."/>
            <person name="Highlander S.K."/>
            <person name="Hirani K."/>
            <person name="Hogues M."/>
            <person name="Jackson L."/>
            <person name="Jakkamsetti A."/>
            <person name="Javaid M."/>
            <person name="Jiang H."/>
            <person name="Korchina V."/>
            <person name="Kovar C."/>
            <person name="Lara F."/>
            <person name="Lee S."/>
            <person name="Mata R."/>
            <person name="Mathew T."/>
            <person name="Moen C."/>
            <person name="Morales K."/>
            <person name="Munidasa M."/>
            <person name="Nazareth L."/>
            <person name="Ngo R."/>
            <person name="Nguyen L."/>
            <person name="Okwuonu G."/>
            <person name="Ongeri F."/>
            <person name="Patil S."/>
            <person name="Petrosino J."/>
            <person name="Pham C."/>
            <person name="Pham P."/>
            <person name="Pu L.-L."/>
            <person name="Puazo M."/>
            <person name="Raj R."/>
            <person name="Reid J."/>
            <person name="Rouhana J."/>
            <person name="Saada N."/>
            <person name="Shang Y."/>
            <person name="Simmons D."/>
            <person name="Thornton R."/>
            <person name="Warren J."/>
            <person name="Weissenberger G."/>
            <person name="Zhang J."/>
            <person name="Zhang L."/>
            <person name="Zhou C."/>
            <person name="Zhu D."/>
            <person name="Muzny D."/>
            <person name="Worley K."/>
            <person name="Gibbs R."/>
        </authorList>
    </citation>
    <scope>NUCLEOTIDE SEQUENCE [LARGE SCALE GENOMIC DNA]</scope>
    <source>
        <strain evidence="10 11">DSM 15436</strain>
    </source>
</reference>
<evidence type="ECO:0000313" key="10">
    <source>
        <dbReference type="EMBL" id="EEH64261.1"/>
    </source>
</evidence>
<evidence type="ECO:0000256" key="1">
    <source>
        <dbReference type="ARBA" id="ARBA00004651"/>
    </source>
</evidence>
<dbReference type="GO" id="GO:0055085">
    <property type="term" value="P:transmembrane transport"/>
    <property type="evidence" value="ECO:0007669"/>
    <property type="project" value="InterPro"/>
</dbReference>
<dbReference type="GO" id="GO:0005886">
    <property type="term" value="C:plasma membrane"/>
    <property type="evidence" value="ECO:0007669"/>
    <property type="project" value="UniProtKB-SubCell"/>
</dbReference>
<feature type="compositionally biased region" description="Basic and acidic residues" evidence="8">
    <location>
        <begin position="19"/>
        <end position="29"/>
    </location>
</feature>
<evidence type="ECO:0000256" key="7">
    <source>
        <dbReference type="RuleBase" id="RU363032"/>
    </source>
</evidence>
<dbReference type="InterPro" id="IPR000515">
    <property type="entry name" value="MetI-like"/>
</dbReference>
<dbReference type="SUPFAM" id="SSF161098">
    <property type="entry name" value="MetI-like"/>
    <property type="match status" value="1"/>
</dbReference>
<dbReference type="PANTHER" id="PTHR30193:SF37">
    <property type="entry name" value="INNER MEMBRANE ABC TRANSPORTER PERMEASE PROTEIN YCJO"/>
    <property type="match status" value="1"/>
</dbReference>
<dbReference type="InterPro" id="IPR035906">
    <property type="entry name" value="MetI-like_sf"/>
</dbReference>
<keyword evidence="6 7" id="KW-0472">Membrane</keyword>
<evidence type="ECO:0000256" key="3">
    <source>
        <dbReference type="ARBA" id="ARBA00022475"/>
    </source>
</evidence>
<feature type="transmembrane region" description="Helical" evidence="7">
    <location>
        <begin position="186"/>
        <end position="211"/>
    </location>
</feature>
<name>C0VZG0_9ACTO</name>
<evidence type="ECO:0000259" key="9">
    <source>
        <dbReference type="PROSITE" id="PS50928"/>
    </source>
</evidence>
<comment type="caution">
    <text evidence="10">The sequence shown here is derived from an EMBL/GenBank/DDBJ whole genome shotgun (WGS) entry which is preliminary data.</text>
</comment>